<dbReference type="HOGENOM" id="CLU_2007189_0_0_1"/>
<feature type="compositionally biased region" description="Basic residues" evidence="1">
    <location>
        <begin position="41"/>
        <end position="55"/>
    </location>
</feature>
<feature type="region of interest" description="Disordered" evidence="1">
    <location>
        <begin position="68"/>
        <end position="87"/>
    </location>
</feature>
<sequence>MSAHFDDGDDQHAGQESTAAAGLEERQKKQQRQLLMVERPYRRRIKPPPPKIHHVHPSRFRRFVQKHTVASCSSSPAPATPVQDPNRPATLVVPSSWSMQDAYVAWCSSNGIVLSPGTMADLMA</sequence>
<dbReference type="eggNOG" id="ENOG502R3VK">
    <property type="taxonomic scope" value="Eukaryota"/>
</dbReference>
<dbReference type="Gramene" id="LPERR10G00090.1">
    <property type="protein sequence ID" value="LPERR10G00090.1"/>
    <property type="gene ID" value="LPERR10G00090"/>
</dbReference>
<organism evidence="2 3">
    <name type="scientific">Leersia perrieri</name>
    <dbReference type="NCBI Taxonomy" id="77586"/>
    <lineage>
        <taxon>Eukaryota</taxon>
        <taxon>Viridiplantae</taxon>
        <taxon>Streptophyta</taxon>
        <taxon>Embryophyta</taxon>
        <taxon>Tracheophyta</taxon>
        <taxon>Spermatophyta</taxon>
        <taxon>Magnoliopsida</taxon>
        <taxon>Liliopsida</taxon>
        <taxon>Poales</taxon>
        <taxon>Poaceae</taxon>
        <taxon>BOP clade</taxon>
        <taxon>Oryzoideae</taxon>
        <taxon>Oryzeae</taxon>
        <taxon>Oryzinae</taxon>
        <taxon>Leersia</taxon>
    </lineage>
</organism>
<proteinExistence type="predicted"/>
<reference evidence="2" key="3">
    <citation type="submission" date="2015-04" db="UniProtKB">
        <authorList>
            <consortium name="EnsemblPlants"/>
        </authorList>
    </citation>
    <scope>IDENTIFICATION</scope>
</reference>
<protein>
    <recommendedName>
        <fullName evidence="4">VQ domain-containing protein</fullName>
    </recommendedName>
</protein>
<evidence type="ECO:0000313" key="2">
    <source>
        <dbReference type="EnsemblPlants" id="LPERR10G00090.1"/>
    </source>
</evidence>
<accession>A0A0D9XH68</accession>
<evidence type="ECO:0000256" key="1">
    <source>
        <dbReference type="SAM" id="MobiDB-lite"/>
    </source>
</evidence>
<reference evidence="2 3" key="1">
    <citation type="submission" date="2012-08" db="EMBL/GenBank/DDBJ databases">
        <title>Oryza genome evolution.</title>
        <authorList>
            <person name="Wing R.A."/>
        </authorList>
    </citation>
    <scope>NUCLEOTIDE SEQUENCE</scope>
</reference>
<feature type="region of interest" description="Disordered" evidence="1">
    <location>
        <begin position="1"/>
        <end position="55"/>
    </location>
</feature>
<feature type="compositionally biased region" description="Low complexity" evidence="1">
    <location>
        <begin position="70"/>
        <end position="81"/>
    </location>
</feature>
<feature type="compositionally biased region" description="Basic and acidic residues" evidence="1">
    <location>
        <begin position="1"/>
        <end position="13"/>
    </location>
</feature>
<name>A0A0D9XH68_9ORYZ</name>
<evidence type="ECO:0000313" key="3">
    <source>
        <dbReference type="Proteomes" id="UP000032180"/>
    </source>
</evidence>
<dbReference type="EnsemblPlants" id="LPERR10G00090.1">
    <property type="protein sequence ID" value="LPERR10G00090.1"/>
    <property type="gene ID" value="LPERR10G00090"/>
</dbReference>
<dbReference type="Proteomes" id="UP000032180">
    <property type="component" value="Chromosome 10"/>
</dbReference>
<dbReference type="AlphaFoldDB" id="A0A0D9XH68"/>
<evidence type="ECO:0008006" key="4">
    <source>
        <dbReference type="Google" id="ProtNLM"/>
    </source>
</evidence>
<reference evidence="3" key="2">
    <citation type="submission" date="2013-12" db="EMBL/GenBank/DDBJ databases">
        <authorList>
            <person name="Yu Y."/>
            <person name="Lee S."/>
            <person name="de Baynast K."/>
            <person name="Wissotski M."/>
            <person name="Liu L."/>
            <person name="Talag J."/>
            <person name="Goicoechea J."/>
            <person name="Angelova A."/>
            <person name="Jetty R."/>
            <person name="Kudrna D."/>
            <person name="Golser W."/>
            <person name="Rivera L."/>
            <person name="Zhang J."/>
            <person name="Wing R."/>
        </authorList>
    </citation>
    <scope>NUCLEOTIDE SEQUENCE</scope>
</reference>
<keyword evidence="3" id="KW-1185">Reference proteome</keyword>